<comment type="similarity">
    <text evidence="3">Belongs to the aspartate/ornithine carbamoyltransferase superfamily. ATCase family.</text>
</comment>
<dbReference type="InterPro" id="IPR006131">
    <property type="entry name" value="Asp_carbamoyltransf_Asp/Orn-bd"/>
</dbReference>
<keyword evidence="8 13" id="KW-0732">Signal</keyword>
<evidence type="ECO:0000256" key="11">
    <source>
        <dbReference type="ARBA" id="ARBA00048859"/>
    </source>
</evidence>
<evidence type="ECO:0000256" key="7">
    <source>
        <dbReference type="ARBA" id="ARBA00022679"/>
    </source>
</evidence>
<proteinExistence type="inferred from homology"/>
<dbReference type="NCBIfam" id="TIGR00670">
    <property type="entry name" value="asp_carb_tr"/>
    <property type="match status" value="1"/>
</dbReference>
<feature type="signal peptide" evidence="13">
    <location>
        <begin position="1"/>
        <end position="26"/>
    </location>
</feature>
<dbReference type="Pfam" id="PF04885">
    <property type="entry name" value="Stig1"/>
    <property type="match status" value="1"/>
</dbReference>
<dbReference type="Gene3D" id="3.40.50.1370">
    <property type="entry name" value="Aspartate/ornithine carbamoyltransferase"/>
    <property type="match status" value="2"/>
</dbReference>
<comment type="caution">
    <text evidence="16">The sequence shown here is derived from an EMBL/GenBank/DDBJ whole genome shotgun (WGS) entry which is preliminary data.</text>
</comment>
<evidence type="ECO:0000256" key="5">
    <source>
        <dbReference type="ARBA" id="ARBA00013008"/>
    </source>
</evidence>
<dbReference type="SUPFAM" id="SSF53671">
    <property type="entry name" value="Aspartate/ornithine carbamoyltransferase"/>
    <property type="match status" value="1"/>
</dbReference>
<evidence type="ECO:0000256" key="10">
    <source>
        <dbReference type="ARBA" id="ARBA00043884"/>
    </source>
</evidence>
<gene>
    <name evidence="16" type="ORF">QVD17_01378</name>
</gene>
<evidence type="ECO:0000256" key="13">
    <source>
        <dbReference type="SAM" id="SignalP"/>
    </source>
</evidence>
<dbReference type="EC" id="2.1.3.2" evidence="5"/>
<keyword evidence="17" id="KW-1185">Reference proteome</keyword>
<dbReference type="Proteomes" id="UP001229421">
    <property type="component" value="Unassembled WGS sequence"/>
</dbReference>
<dbReference type="FunFam" id="3.40.50.1370:FF:000001">
    <property type="entry name" value="Aspartate carbamoyltransferase"/>
    <property type="match status" value="1"/>
</dbReference>
<evidence type="ECO:0000256" key="8">
    <source>
        <dbReference type="ARBA" id="ARBA00022729"/>
    </source>
</evidence>
<accession>A0AAD8LC05</accession>
<dbReference type="Pfam" id="PF00185">
    <property type="entry name" value="OTCace"/>
    <property type="match status" value="1"/>
</dbReference>
<evidence type="ECO:0000256" key="4">
    <source>
        <dbReference type="ARBA" id="ARBA00011233"/>
    </source>
</evidence>
<dbReference type="EMBL" id="JAUHHV010000001">
    <property type="protein sequence ID" value="KAK1435612.1"/>
    <property type="molecule type" value="Genomic_DNA"/>
</dbReference>
<evidence type="ECO:0000259" key="14">
    <source>
        <dbReference type="Pfam" id="PF00185"/>
    </source>
</evidence>
<feature type="chain" id="PRO_5042006782" description="aspartate carbamoyltransferase" evidence="13">
    <location>
        <begin position="27"/>
        <end position="657"/>
    </location>
</feature>
<organism evidence="16 17">
    <name type="scientific">Tagetes erecta</name>
    <name type="common">African marigold</name>
    <dbReference type="NCBI Taxonomy" id="13708"/>
    <lineage>
        <taxon>Eukaryota</taxon>
        <taxon>Viridiplantae</taxon>
        <taxon>Streptophyta</taxon>
        <taxon>Embryophyta</taxon>
        <taxon>Tracheophyta</taxon>
        <taxon>Spermatophyta</taxon>
        <taxon>Magnoliopsida</taxon>
        <taxon>eudicotyledons</taxon>
        <taxon>Gunneridae</taxon>
        <taxon>Pentapetalae</taxon>
        <taxon>asterids</taxon>
        <taxon>campanulids</taxon>
        <taxon>Asterales</taxon>
        <taxon>Asteraceae</taxon>
        <taxon>Asteroideae</taxon>
        <taxon>Heliantheae alliance</taxon>
        <taxon>Tageteae</taxon>
        <taxon>Tagetes</taxon>
    </lineage>
</organism>
<evidence type="ECO:0000313" key="17">
    <source>
        <dbReference type="Proteomes" id="UP001229421"/>
    </source>
</evidence>
<feature type="domain" description="Aspartate/ornithine carbamoyltransferase carbamoyl-P binding" evidence="15">
    <location>
        <begin position="353"/>
        <end position="494"/>
    </location>
</feature>
<reference evidence="16" key="1">
    <citation type="journal article" date="2023" name="bioRxiv">
        <title>Improved chromosome-level genome assembly for marigold (Tagetes erecta).</title>
        <authorList>
            <person name="Jiang F."/>
            <person name="Yuan L."/>
            <person name="Wang S."/>
            <person name="Wang H."/>
            <person name="Xu D."/>
            <person name="Wang A."/>
            <person name="Fan W."/>
        </authorList>
    </citation>
    <scope>NUCLEOTIDE SEQUENCE</scope>
    <source>
        <strain evidence="16">WSJ</strain>
        <tissue evidence="16">Leaf</tissue>
    </source>
</reference>
<dbReference type="AlphaFoldDB" id="A0AAD8LC05"/>
<dbReference type="PANTHER" id="PTHR45753:SF6">
    <property type="entry name" value="ASPARTATE CARBAMOYLTRANSFERASE"/>
    <property type="match status" value="1"/>
</dbReference>
<dbReference type="NCBIfam" id="NF002032">
    <property type="entry name" value="PRK00856.1"/>
    <property type="match status" value="1"/>
</dbReference>
<evidence type="ECO:0000256" key="2">
    <source>
        <dbReference type="ARBA" id="ARBA00006010"/>
    </source>
</evidence>
<dbReference type="GO" id="GO:0004070">
    <property type="term" value="F:aspartate carbamoyltransferase activity"/>
    <property type="evidence" value="ECO:0007669"/>
    <property type="project" value="UniProtKB-EC"/>
</dbReference>
<evidence type="ECO:0000259" key="15">
    <source>
        <dbReference type="Pfam" id="PF02729"/>
    </source>
</evidence>
<dbReference type="Pfam" id="PF02729">
    <property type="entry name" value="OTCace_N"/>
    <property type="match status" value="1"/>
</dbReference>
<comment type="pathway">
    <text evidence="1">Pyrimidine metabolism; UMP biosynthesis via de novo pathway; (S)-dihydroorotate from bicarbonate: step 2/3.</text>
</comment>
<comment type="subunit">
    <text evidence="4">Homotrimer.</text>
</comment>
<evidence type="ECO:0000256" key="12">
    <source>
        <dbReference type="SAM" id="MobiDB-lite"/>
    </source>
</evidence>
<evidence type="ECO:0000313" key="16">
    <source>
        <dbReference type="EMBL" id="KAK1435612.1"/>
    </source>
</evidence>
<feature type="region of interest" description="Disordered" evidence="12">
    <location>
        <begin position="156"/>
        <end position="236"/>
    </location>
</feature>
<keyword evidence="7" id="KW-0808">Transferase</keyword>
<evidence type="ECO:0000256" key="3">
    <source>
        <dbReference type="ARBA" id="ARBA00008896"/>
    </source>
</evidence>
<name>A0AAD8LC05_TARER</name>
<dbReference type="GO" id="GO:0006221">
    <property type="term" value="P:pyrimidine nucleotide biosynthetic process"/>
    <property type="evidence" value="ECO:0007669"/>
    <property type="project" value="UniProtKB-KW"/>
</dbReference>
<dbReference type="InterPro" id="IPR002082">
    <property type="entry name" value="Asp_carbamoyltransf"/>
</dbReference>
<dbReference type="GO" id="GO:0006520">
    <property type="term" value="P:amino acid metabolic process"/>
    <property type="evidence" value="ECO:0007669"/>
    <property type="project" value="InterPro"/>
</dbReference>
<keyword evidence="6" id="KW-0021">Allosteric enzyme</keyword>
<keyword evidence="9" id="KW-0665">Pyrimidine biosynthesis</keyword>
<feature type="domain" description="Aspartate/ornithine carbamoyltransferase Asp/Orn-binding" evidence="14">
    <location>
        <begin position="501"/>
        <end position="652"/>
    </location>
</feature>
<sequence>MVRLTCTRISLLALVLLLLYVAQIEGSKSNRTRLVGLDLNATNGSQAVVPWVRRVRLQATGCADRPWVCNSGGFPSPVRRRCCGNRCVEVTSDVNNCGVCGIRCPFNWQCCRGVCTDININPFNCGRCFNRCPFLTFCTFGMCGYAGPFPPFPPRPPKPPFPPRPPKPPFPPRPPKPPLPPRPPKPPFPFPPKPPKPPRGPEFPEPPEGPPDVGEPPLVGGPIVELPPADGQPAPIDITEASDIDIETSEQPNHNATYCKSIYINRGEIPVEAMSSCAFSTSTLREVLQSHEFVCKRPVDFRKNCISADVSRLKLTWNNSMAWKQTGSRLQCRAIDVENSRVFSKGELFQLDDVIEAQQFDRETLSAIFEVAREMETIEKNSRGNQILKGFLMATLFYEPSTRTRLSFESAMKRLGGEVLTTENAREFSSAAKGETLEDTIRTVEGYSDIIVMRHFESGAARRAALTANIPIINAGDGPGQHPTQALLDVYTIEREIGKLDGIKVGLVGDLANGRTVRSLAYLLAKYNDVKIYFVSPEVVKMKEDIKEYLTSKGIKWEESADLMEVASKCDVVYQTRIQRERFGERVDLYEEARGKYIVNRDVLSVMQKHAVVMHPLPRLDEITVEVDDDPRAAYFRQAKNGLFIRMALLKLLLLGW</sequence>
<protein>
    <recommendedName>
        <fullName evidence="5">aspartate carbamoyltransferase</fullName>
        <ecNumber evidence="5">2.1.3.2</ecNumber>
    </recommendedName>
</protein>
<comment type="function">
    <text evidence="10">Catalyzes the condensation of carbamoyl phosphate and aspartate to form carbamoyl aspartate and inorganic phosphate, the committed step in the de novo pyrimidine nucleotide biosynthesis pathway.</text>
</comment>
<comment type="similarity">
    <text evidence="2">Belongs to the STIG1 family.</text>
</comment>
<dbReference type="GO" id="GO:0016597">
    <property type="term" value="F:amino acid binding"/>
    <property type="evidence" value="ECO:0007669"/>
    <property type="project" value="InterPro"/>
</dbReference>
<dbReference type="PANTHER" id="PTHR45753">
    <property type="entry name" value="ORNITHINE CARBAMOYLTRANSFERASE, MITOCHONDRIAL"/>
    <property type="match status" value="1"/>
</dbReference>
<dbReference type="FunFam" id="3.40.50.1370:FF:000002">
    <property type="entry name" value="Aspartate carbamoyltransferase 2"/>
    <property type="match status" value="1"/>
</dbReference>
<evidence type="ECO:0000256" key="6">
    <source>
        <dbReference type="ARBA" id="ARBA00022533"/>
    </source>
</evidence>
<dbReference type="InterPro" id="IPR036901">
    <property type="entry name" value="Asp/Orn_carbamoylTrfase_sf"/>
</dbReference>
<dbReference type="InterPro" id="IPR006969">
    <property type="entry name" value="Stig-like"/>
</dbReference>
<dbReference type="HAMAP" id="MF_00001">
    <property type="entry name" value="Asp_carb_tr"/>
    <property type="match status" value="1"/>
</dbReference>
<feature type="compositionally biased region" description="Pro residues" evidence="12">
    <location>
        <begin position="156"/>
        <end position="214"/>
    </location>
</feature>
<dbReference type="PROSITE" id="PS00097">
    <property type="entry name" value="CARBAMOYLTRANSFERASE"/>
    <property type="match status" value="1"/>
</dbReference>
<comment type="catalytic activity">
    <reaction evidence="11">
        <text>carbamoyl phosphate + L-aspartate = N-carbamoyl-L-aspartate + phosphate + H(+)</text>
        <dbReference type="Rhea" id="RHEA:20013"/>
        <dbReference type="ChEBI" id="CHEBI:15378"/>
        <dbReference type="ChEBI" id="CHEBI:29991"/>
        <dbReference type="ChEBI" id="CHEBI:32814"/>
        <dbReference type="ChEBI" id="CHEBI:43474"/>
        <dbReference type="ChEBI" id="CHEBI:58228"/>
        <dbReference type="EC" id="2.1.3.2"/>
    </reaction>
</comment>
<evidence type="ECO:0000256" key="9">
    <source>
        <dbReference type="ARBA" id="ARBA00022975"/>
    </source>
</evidence>
<dbReference type="InterPro" id="IPR006132">
    <property type="entry name" value="Asp/Orn_carbamoyltranf_P-bd"/>
</dbReference>
<dbReference type="GO" id="GO:0006207">
    <property type="term" value="P:'de novo' pyrimidine nucleobase biosynthetic process"/>
    <property type="evidence" value="ECO:0007669"/>
    <property type="project" value="InterPro"/>
</dbReference>
<evidence type="ECO:0000256" key="1">
    <source>
        <dbReference type="ARBA" id="ARBA00004852"/>
    </source>
</evidence>
<dbReference type="InterPro" id="IPR006130">
    <property type="entry name" value="Asp/Orn_carbamoylTrfase"/>
</dbReference>
<dbReference type="PRINTS" id="PR00101">
    <property type="entry name" value="ATCASE"/>
</dbReference>
<dbReference type="PRINTS" id="PR00100">
    <property type="entry name" value="AOTCASE"/>
</dbReference>